<evidence type="ECO:0000313" key="1">
    <source>
        <dbReference type="EMBL" id="KAE9524976.1"/>
    </source>
</evidence>
<dbReference type="AlphaFoldDB" id="A0A6G0T2W2"/>
<organism evidence="1 2">
    <name type="scientific">Aphis glycines</name>
    <name type="common">Soybean aphid</name>
    <dbReference type="NCBI Taxonomy" id="307491"/>
    <lineage>
        <taxon>Eukaryota</taxon>
        <taxon>Metazoa</taxon>
        <taxon>Ecdysozoa</taxon>
        <taxon>Arthropoda</taxon>
        <taxon>Hexapoda</taxon>
        <taxon>Insecta</taxon>
        <taxon>Pterygota</taxon>
        <taxon>Neoptera</taxon>
        <taxon>Paraneoptera</taxon>
        <taxon>Hemiptera</taxon>
        <taxon>Sternorrhyncha</taxon>
        <taxon>Aphidomorpha</taxon>
        <taxon>Aphidoidea</taxon>
        <taxon>Aphididae</taxon>
        <taxon>Aphidini</taxon>
        <taxon>Aphis</taxon>
        <taxon>Aphis</taxon>
    </lineage>
</organism>
<gene>
    <name evidence="1" type="ORF">AGLY_015026</name>
</gene>
<evidence type="ECO:0000313" key="2">
    <source>
        <dbReference type="Proteomes" id="UP000475862"/>
    </source>
</evidence>
<accession>A0A6G0T2W2</accession>
<name>A0A6G0T2W2_APHGL</name>
<comment type="caution">
    <text evidence="1">The sequence shown here is derived from an EMBL/GenBank/DDBJ whole genome shotgun (WGS) entry which is preliminary data.</text>
</comment>
<protein>
    <submittedName>
        <fullName evidence="1">Uncharacterized protein</fullName>
    </submittedName>
</protein>
<proteinExistence type="predicted"/>
<dbReference type="Proteomes" id="UP000475862">
    <property type="component" value="Unassembled WGS sequence"/>
</dbReference>
<keyword evidence="2" id="KW-1185">Reference proteome</keyword>
<dbReference type="EMBL" id="VYZN01000065">
    <property type="protein sequence ID" value="KAE9524976.1"/>
    <property type="molecule type" value="Genomic_DNA"/>
</dbReference>
<sequence length="232" mass="27551">MSQNIINHSQSEAAYKTTTLGCCHLATSPLTSSDYFPPSIYLPIVQIVTCLYFKKNKKTIDKLHYSVTRPAQVCESHSSLQLWSNWSYYPRVTHHHNTIRIEFHHNRIMSAVPIIAVYEYYKHVLDLHNSRRTNFVEKRFYRKNVSIFITVEILRFLKKLEHEFNRYSSPLCILLFIIHINNVGQKNFIETQKTILRKIENFICLHKIITMIYYYYIPLKAFKVQSIETNLS</sequence>
<reference evidence="1 2" key="1">
    <citation type="submission" date="2019-08" db="EMBL/GenBank/DDBJ databases">
        <title>The genome of the soybean aphid Biotype 1, its phylome, world population structure and adaptation to the North American continent.</title>
        <authorList>
            <person name="Giordano R."/>
            <person name="Donthu R.K."/>
            <person name="Hernandez A.G."/>
            <person name="Wright C.L."/>
            <person name="Zimin A.V."/>
        </authorList>
    </citation>
    <scope>NUCLEOTIDE SEQUENCE [LARGE SCALE GENOMIC DNA]</scope>
    <source>
        <tissue evidence="1">Whole aphids</tissue>
    </source>
</reference>